<keyword evidence="3 7" id="KW-0812">Transmembrane</keyword>
<evidence type="ECO:0000259" key="8">
    <source>
        <dbReference type="Pfam" id="PF01618"/>
    </source>
</evidence>
<comment type="subcellular location">
    <subcellularLocation>
        <location evidence="1">Cell membrane</location>
        <topology evidence="1">Multi-pass membrane protein</topology>
    </subcellularLocation>
    <subcellularLocation>
        <location evidence="6">Membrane</location>
        <topology evidence="6">Multi-pass membrane protein</topology>
    </subcellularLocation>
</comment>
<dbReference type="RefSeq" id="WP_252471931.1">
    <property type="nucleotide sequence ID" value="NZ_JALBWM010000124.1"/>
</dbReference>
<evidence type="ECO:0000256" key="6">
    <source>
        <dbReference type="RuleBase" id="RU004057"/>
    </source>
</evidence>
<keyword evidence="4 7" id="KW-1133">Transmembrane helix</keyword>
<comment type="similarity">
    <text evidence="6">Belongs to the exbB/tolQ family.</text>
</comment>
<feature type="transmembrane region" description="Helical" evidence="7">
    <location>
        <begin position="51"/>
        <end position="71"/>
    </location>
</feature>
<evidence type="ECO:0000256" key="4">
    <source>
        <dbReference type="ARBA" id="ARBA00022989"/>
    </source>
</evidence>
<evidence type="ECO:0000256" key="3">
    <source>
        <dbReference type="ARBA" id="ARBA00022692"/>
    </source>
</evidence>
<gene>
    <name evidence="9" type="ORF">MO867_18550</name>
</gene>
<dbReference type="Proteomes" id="UP001139028">
    <property type="component" value="Unassembled WGS sequence"/>
</dbReference>
<feature type="transmembrane region" description="Helical" evidence="7">
    <location>
        <begin position="20"/>
        <end position="39"/>
    </location>
</feature>
<feature type="transmembrane region" description="Helical" evidence="7">
    <location>
        <begin position="91"/>
        <end position="108"/>
    </location>
</feature>
<feature type="domain" description="MotA/TolQ/ExbB proton channel" evidence="8">
    <location>
        <begin position="47"/>
        <end position="114"/>
    </location>
</feature>
<name>A0A9X2EUW7_9GAMM</name>
<evidence type="ECO:0000313" key="10">
    <source>
        <dbReference type="Proteomes" id="UP001139028"/>
    </source>
</evidence>
<dbReference type="AlphaFoldDB" id="A0A9X2EUW7"/>
<evidence type="ECO:0000313" key="9">
    <source>
        <dbReference type="EMBL" id="MCO1336336.1"/>
    </source>
</evidence>
<sequence length="436" mass="48945">MTQFFSHWLTKLSPEQVTDTFLVVMLTLSAIALILYPLGKFPRFVREAPSLLTALGILGTFIGIIIGIYGFDLADIDTSISELMQGLETAFMTSILGLFLSLILRTIFQLFTRDQPSKATSDDILLALNGQREDQAKFQQRISKEVLQSLTLVVEKFNDGLNVQMGENLQHFTQQLEAVSPALQALIGQHEQHAELATIYREQTTSLLIEINSAQENLLQLHQRITELPEIFNVIPSLVEQQRNHSEQISAMLNEQQASIEVLQKSIPDIAPKFESLTQGIDQANQQLSTQVQDLISLSKTQSDVFDQRTSKVVALADVLTSIDPNHFSSIIHETASNHRESMSELAQLIAKTHQQMITELSQVITRDLTNADVSIKRQYELLDQRLHNEVESVMAAMGDALGSLGGEFSRDFRQLIHQMKRIDTQVQQVTGEEHV</sequence>
<evidence type="ECO:0000256" key="5">
    <source>
        <dbReference type="ARBA" id="ARBA00023136"/>
    </source>
</evidence>
<dbReference type="GO" id="GO:0015031">
    <property type="term" value="P:protein transport"/>
    <property type="evidence" value="ECO:0007669"/>
    <property type="project" value="UniProtKB-KW"/>
</dbReference>
<keyword evidence="10" id="KW-1185">Reference proteome</keyword>
<comment type="caution">
    <text evidence="9">The sequence shown here is derived from an EMBL/GenBank/DDBJ whole genome shotgun (WGS) entry which is preliminary data.</text>
</comment>
<organism evidence="9 10">
    <name type="scientific">Microbulbifer okhotskensis</name>
    <dbReference type="NCBI Taxonomy" id="2926617"/>
    <lineage>
        <taxon>Bacteria</taxon>
        <taxon>Pseudomonadati</taxon>
        <taxon>Pseudomonadota</taxon>
        <taxon>Gammaproteobacteria</taxon>
        <taxon>Cellvibrionales</taxon>
        <taxon>Microbulbiferaceae</taxon>
        <taxon>Microbulbifer</taxon>
    </lineage>
</organism>
<dbReference type="EMBL" id="JALBWM010000124">
    <property type="protein sequence ID" value="MCO1336336.1"/>
    <property type="molecule type" value="Genomic_DNA"/>
</dbReference>
<proteinExistence type="inferred from homology"/>
<dbReference type="InterPro" id="IPR002898">
    <property type="entry name" value="MotA_ExbB_proton_chnl"/>
</dbReference>
<keyword evidence="2" id="KW-1003">Cell membrane</keyword>
<keyword evidence="5 7" id="KW-0472">Membrane</keyword>
<evidence type="ECO:0000256" key="1">
    <source>
        <dbReference type="ARBA" id="ARBA00004651"/>
    </source>
</evidence>
<reference evidence="9" key="1">
    <citation type="journal article" date="2022" name="Arch. Microbiol.">
        <title>Microbulbifer okhotskensis sp. nov., isolated from a deep bottom sediment of the Okhotsk Sea.</title>
        <authorList>
            <person name="Romanenko L."/>
            <person name="Kurilenko V."/>
            <person name="Otstavnykh N."/>
            <person name="Velansky P."/>
            <person name="Isaeva M."/>
            <person name="Mikhailov V."/>
        </authorList>
    </citation>
    <scope>NUCLEOTIDE SEQUENCE</scope>
    <source>
        <strain evidence="9">OS29</strain>
    </source>
</reference>
<keyword evidence="6" id="KW-0813">Transport</keyword>
<accession>A0A9X2EUW7</accession>
<evidence type="ECO:0000256" key="2">
    <source>
        <dbReference type="ARBA" id="ARBA00022475"/>
    </source>
</evidence>
<dbReference type="Pfam" id="PF01618">
    <property type="entry name" value="MotA_ExbB"/>
    <property type="match status" value="1"/>
</dbReference>
<keyword evidence="6" id="KW-0653">Protein transport</keyword>
<evidence type="ECO:0000256" key="7">
    <source>
        <dbReference type="SAM" id="Phobius"/>
    </source>
</evidence>
<dbReference type="GO" id="GO:0005886">
    <property type="term" value="C:plasma membrane"/>
    <property type="evidence" value="ECO:0007669"/>
    <property type="project" value="UniProtKB-SubCell"/>
</dbReference>
<protein>
    <submittedName>
        <fullName evidence="9">MotA/TolQ/ExbB proton channel family protein</fullName>
    </submittedName>
</protein>